<evidence type="ECO:0000313" key="3">
    <source>
        <dbReference type="Proteomes" id="UP000265882"/>
    </source>
</evidence>
<reference evidence="2 3" key="1">
    <citation type="journal article" date="2017" name="ISME J.">
        <title>Energy and carbon metabolisms in a deep terrestrial subsurface fluid microbial community.</title>
        <authorList>
            <person name="Momper L."/>
            <person name="Jungbluth S.P."/>
            <person name="Lee M.D."/>
            <person name="Amend J.P."/>
        </authorList>
    </citation>
    <scope>NUCLEOTIDE SEQUENCE [LARGE SCALE GENOMIC DNA]</scope>
    <source>
        <strain evidence="2">SURF_5</strain>
    </source>
</reference>
<comment type="caution">
    <text evidence="2">The sequence shown here is derived from an EMBL/GenBank/DDBJ whole genome shotgun (WGS) entry which is preliminary data.</text>
</comment>
<name>A0A3A4NLC1_ABYX5</name>
<gene>
    <name evidence="2" type="ORF">C4520_09795</name>
</gene>
<feature type="transmembrane region" description="Helical" evidence="1">
    <location>
        <begin position="156"/>
        <end position="189"/>
    </location>
</feature>
<dbReference type="Proteomes" id="UP000265882">
    <property type="component" value="Unassembled WGS sequence"/>
</dbReference>
<evidence type="ECO:0000256" key="1">
    <source>
        <dbReference type="SAM" id="Phobius"/>
    </source>
</evidence>
<keyword evidence="1" id="KW-0812">Transmembrane</keyword>
<accession>A0A3A4NLC1</accession>
<dbReference type="AlphaFoldDB" id="A0A3A4NLC1"/>
<sequence length="199" mass="22280">MIGAAAIEQDVLQTNKKPFLQRLFLSAGAALIVMLLSSLAYHNSWKIGSDAAQQLVASISAVILFISIGFGASFVYPFLRKSGAGPAERILASLAVPAVWNVKEMIRVSEFFTFGETLYYGLNQVFLLAVFASLAQMGLLEIIMRWRQNHNQEQKIALFSPIPLISIGLGLVAFYIIMLWGTGVHFFYWYGRLYRLLFF</sequence>
<organism evidence="2 3">
    <name type="scientific">Abyssobacteria bacterium (strain SURF_5)</name>
    <dbReference type="NCBI Taxonomy" id="2093360"/>
    <lineage>
        <taxon>Bacteria</taxon>
        <taxon>Pseudomonadati</taxon>
        <taxon>Candidatus Hydrogenedentota</taxon>
        <taxon>Candidatus Abyssobacteria</taxon>
    </lineage>
</organism>
<feature type="transmembrane region" description="Helical" evidence="1">
    <location>
        <begin position="125"/>
        <end position="144"/>
    </location>
</feature>
<protein>
    <submittedName>
        <fullName evidence="2">Uncharacterized protein</fullName>
    </submittedName>
</protein>
<feature type="transmembrane region" description="Helical" evidence="1">
    <location>
        <begin position="55"/>
        <end position="79"/>
    </location>
</feature>
<evidence type="ECO:0000313" key="2">
    <source>
        <dbReference type="EMBL" id="RJP21297.1"/>
    </source>
</evidence>
<keyword evidence="1" id="KW-0472">Membrane</keyword>
<keyword evidence="1" id="KW-1133">Transmembrane helix</keyword>
<dbReference type="EMBL" id="QZKU01000068">
    <property type="protein sequence ID" value="RJP21297.1"/>
    <property type="molecule type" value="Genomic_DNA"/>
</dbReference>
<feature type="transmembrane region" description="Helical" evidence="1">
    <location>
        <begin position="23"/>
        <end position="43"/>
    </location>
</feature>
<proteinExistence type="predicted"/>